<dbReference type="Gene3D" id="3.90.1640.10">
    <property type="entry name" value="inorganic pyrophosphatase (n-terminal core)"/>
    <property type="match status" value="1"/>
</dbReference>
<comment type="caution">
    <text evidence="3">The sequence shown here is derived from an EMBL/GenBank/DDBJ whole genome shotgun (WGS) entry which is preliminary data.</text>
</comment>
<dbReference type="AlphaFoldDB" id="A0A420ZCV6"/>
<feature type="domain" description="DHHA1" evidence="2">
    <location>
        <begin position="235"/>
        <end position="305"/>
    </location>
</feature>
<evidence type="ECO:0000313" key="4">
    <source>
        <dbReference type="Proteomes" id="UP000281261"/>
    </source>
</evidence>
<reference evidence="3 4" key="1">
    <citation type="submission" date="2018-06" db="EMBL/GenBank/DDBJ databases">
        <title>Extensive metabolic versatility and redundancy in microbially diverse, dynamic hydrothermal sediments.</title>
        <authorList>
            <person name="Dombrowski N."/>
            <person name="Teske A."/>
            <person name="Baker B.J."/>
        </authorList>
    </citation>
    <scope>NUCLEOTIDE SEQUENCE [LARGE SCALE GENOMIC DNA]</scope>
    <source>
        <strain evidence="3">B79_G16</strain>
    </source>
</reference>
<dbReference type="InterPro" id="IPR051319">
    <property type="entry name" value="Oligoribo/pAp-PDE_c-di-AMP_PDE"/>
</dbReference>
<name>A0A420ZCV6_UNCK3</name>
<dbReference type="PANTHER" id="PTHR47618:SF1">
    <property type="entry name" value="BIFUNCTIONAL OLIGORIBONUCLEASE AND PAP PHOSPHATASE NRNA"/>
    <property type="match status" value="1"/>
</dbReference>
<sequence length="317" mass="34737">MTGMKIKQILIESKKILLVAHHNPDADALGSMLGMYEILVHHWGLSVEMAVDGVIPSNLSYLPYFFLIQDGFRPERFDTVVLLDCGGWSRTNFFETDELNIDWPNNLIVIDHHATSAGTPGVHYIDTSASSTSEILWKLIKTWGLQFNSKLATCLLTGIMFDTGSFQHSNTGIETFQAAAELLASGADFSGIRGGLYVKKSQALLKLWGTALKKMKYDHKRKLATSYVSVQDFKRCNATATDLEGLTNLMSTIPDVKFALLLSEGENGVVKGSLRTEQNNINVKNLAEAMGGGGHIKAAGFTLPARIEVQGGAWRVV</sequence>
<feature type="domain" description="DDH" evidence="1">
    <location>
        <begin position="15"/>
        <end position="159"/>
    </location>
</feature>
<protein>
    <submittedName>
        <fullName evidence="3">Uncharacterized protein</fullName>
    </submittedName>
</protein>
<dbReference type="InterPro" id="IPR001667">
    <property type="entry name" value="DDH_dom"/>
</dbReference>
<dbReference type="Pfam" id="PF01368">
    <property type="entry name" value="DHH"/>
    <property type="match status" value="1"/>
</dbReference>
<evidence type="ECO:0000259" key="1">
    <source>
        <dbReference type="Pfam" id="PF01368"/>
    </source>
</evidence>
<proteinExistence type="predicted"/>
<evidence type="ECO:0000313" key="3">
    <source>
        <dbReference type="EMBL" id="RLC37371.1"/>
    </source>
</evidence>
<dbReference type="PANTHER" id="PTHR47618">
    <property type="entry name" value="BIFUNCTIONAL OLIGORIBONUCLEASE AND PAP PHOSPHATASE NRNA"/>
    <property type="match status" value="1"/>
</dbReference>
<gene>
    <name evidence="3" type="ORF">DRH29_02110</name>
</gene>
<dbReference type="Proteomes" id="UP000281261">
    <property type="component" value="Unassembled WGS sequence"/>
</dbReference>
<dbReference type="Pfam" id="PF02272">
    <property type="entry name" value="DHHA1"/>
    <property type="match status" value="1"/>
</dbReference>
<accession>A0A420ZCV6</accession>
<dbReference type="GO" id="GO:0003676">
    <property type="term" value="F:nucleic acid binding"/>
    <property type="evidence" value="ECO:0007669"/>
    <property type="project" value="InterPro"/>
</dbReference>
<dbReference type="Gene3D" id="3.10.310.30">
    <property type="match status" value="1"/>
</dbReference>
<evidence type="ECO:0000259" key="2">
    <source>
        <dbReference type="Pfam" id="PF02272"/>
    </source>
</evidence>
<dbReference type="SUPFAM" id="SSF64182">
    <property type="entry name" value="DHH phosphoesterases"/>
    <property type="match status" value="1"/>
</dbReference>
<dbReference type="InterPro" id="IPR003156">
    <property type="entry name" value="DHHA1_dom"/>
</dbReference>
<dbReference type="EMBL" id="QMNG01000005">
    <property type="protein sequence ID" value="RLC37371.1"/>
    <property type="molecule type" value="Genomic_DNA"/>
</dbReference>
<dbReference type="InterPro" id="IPR038763">
    <property type="entry name" value="DHH_sf"/>
</dbReference>
<organism evidence="3 4">
    <name type="scientific">candidate division Kazan bacterium</name>
    <dbReference type="NCBI Taxonomy" id="2202143"/>
    <lineage>
        <taxon>Bacteria</taxon>
        <taxon>Bacteria division Kazan-3B-28</taxon>
    </lineage>
</organism>